<dbReference type="Proteomes" id="UP000037460">
    <property type="component" value="Unassembled WGS sequence"/>
</dbReference>
<keyword evidence="2" id="KW-1185">Reference proteome</keyword>
<proteinExistence type="predicted"/>
<organism evidence="1 2">
    <name type="scientific">Chrysochromulina tobinii</name>
    <dbReference type="NCBI Taxonomy" id="1460289"/>
    <lineage>
        <taxon>Eukaryota</taxon>
        <taxon>Haptista</taxon>
        <taxon>Haptophyta</taxon>
        <taxon>Prymnesiophyceae</taxon>
        <taxon>Prymnesiales</taxon>
        <taxon>Chrysochromulinaceae</taxon>
        <taxon>Chrysochromulina</taxon>
    </lineage>
</organism>
<dbReference type="AlphaFoldDB" id="A0A0M0JXD0"/>
<sequence>MPQPTILPLSPMATLLSAHMAQRSEKVLGNGHGRGRPQELLSPFGAAAPAPASGMMVAGTMSGIFMSGKTIPNVPGLLHPREPETYVFAVHEDGHTKMAAFKIPGPTATPVFIEGRAHVGKLLPVDAGAIGDTWDSAQNRNVRHEEYKVTGIVCRPSPQGAAGRPASASLAEVTVATSTIAVVPSQASPILKEIARLDALAAQGCTIDDRVYATKSICIARAFYAYTSLGRHTERIRRLLAQDAALARKAGDASEFENTLVSIVQMAYKLITARAARSQTDIMGGQMIVSTVQALWRALGTQQQLMLSHALREILELEQPDGLVAKLSEVCDRAPRCSSAQKQAFNLVIQHAGKLTDAASRKRGTADDAIHRDPIKGYVALLHEGLRYIFGHKPAGEPVFRTPVGRSPVGTMEVSELDCREGALERLYAVFGDYLDEHKERAFKSAFEEPARFYFDCVGDAVGRDHVNVHGLNWYLALVQTGLGFAMPIVADEADWCEFGLVDFWAGLTEEAWAHFASDENFGKEYGGIRALHGRTQSQWVAKHVHSAGGGQFPYGITGMSPPSRLAERIVDAGSSASQRLRRYAERFAHFFTQGFFVRRCFEALHSELKPEHAGFRRAADTLFSEYRAVHGIEALTLVEYVYDEMCLELDVEAVACFFGWCGLLQLTPTQRAKLSQLKAAVDASSKKAGGEEKHAKL</sequence>
<accession>A0A0M0JXD0</accession>
<name>A0A0M0JXD0_9EUKA</name>
<evidence type="ECO:0000313" key="1">
    <source>
        <dbReference type="EMBL" id="KOO30798.1"/>
    </source>
</evidence>
<protein>
    <submittedName>
        <fullName evidence="1">Uncharacterized protein</fullName>
    </submittedName>
</protein>
<reference evidence="2" key="1">
    <citation type="journal article" date="2015" name="PLoS Genet.">
        <title>Genome Sequence and Transcriptome Analyses of Chrysochromulina tobin: Metabolic Tools for Enhanced Algal Fitness in the Prominent Order Prymnesiales (Haptophyceae).</title>
        <authorList>
            <person name="Hovde B.T."/>
            <person name="Deodato C.R."/>
            <person name="Hunsperger H.M."/>
            <person name="Ryken S.A."/>
            <person name="Yost W."/>
            <person name="Jha R.K."/>
            <person name="Patterson J."/>
            <person name="Monnat R.J. Jr."/>
            <person name="Barlow S.B."/>
            <person name="Starkenburg S.R."/>
            <person name="Cattolico R.A."/>
        </authorList>
    </citation>
    <scope>NUCLEOTIDE SEQUENCE</scope>
    <source>
        <strain evidence="2">CCMP291</strain>
    </source>
</reference>
<gene>
    <name evidence="1" type="ORF">Ctob_008954</name>
</gene>
<dbReference type="OrthoDB" id="196815at2759"/>
<comment type="caution">
    <text evidence="1">The sequence shown here is derived from an EMBL/GenBank/DDBJ whole genome shotgun (WGS) entry which is preliminary data.</text>
</comment>
<feature type="non-terminal residue" evidence="1">
    <location>
        <position position="698"/>
    </location>
</feature>
<evidence type="ECO:0000313" key="2">
    <source>
        <dbReference type="Proteomes" id="UP000037460"/>
    </source>
</evidence>
<dbReference type="EMBL" id="JWZX01002160">
    <property type="protein sequence ID" value="KOO30798.1"/>
    <property type="molecule type" value="Genomic_DNA"/>
</dbReference>